<dbReference type="Gene3D" id="3.20.20.220">
    <property type="match status" value="1"/>
</dbReference>
<dbReference type="SUPFAM" id="SSF51730">
    <property type="entry name" value="FAD-linked oxidoreductase"/>
    <property type="match status" value="1"/>
</dbReference>
<proteinExistence type="inferred from homology"/>
<dbReference type="Pfam" id="PF02219">
    <property type="entry name" value="MTHFR"/>
    <property type="match status" value="1"/>
</dbReference>
<evidence type="ECO:0000256" key="1">
    <source>
        <dbReference type="ARBA" id="ARBA00001974"/>
    </source>
</evidence>
<dbReference type="InterPro" id="IPR029041">
    <property type="entry name" value="FAD-linked_oxidoreductase-like"/>
</dbReference>
<accession>A0ABV5P2B2</accession>
<reference evidence="7 8" key="1">
    <citation type="submission" date="2024-09" db="EMBL/GenBank/DDBJ databases">
        <authorList>
            <person name="Sun Q."/>
            <person name="Mori K."/>
        </authorList>
    </citation>
    <scope>NUCLEOTIDE SEQUENCE [LARGE SCALE GENOMIC DNA]</scope>
    <source>
        <strain evidence="7 8">JCM 3324</strain>
    </source>
</reference>
<dbReference type="Proteomes" id="UP001589568">
    <property type="component" value="Unassembled WGS sequence"/>
</dbReference>
<evidence type="ECO:0000256" key="2">
    <source>
        <dbReference type="ARBA" id="ARBA00004777"/>
    </source>
</evidence>
<evidence type="ECO:0000256" key="5">
    <source>
        <dbReference type="ARBA" id="ARBA00023002"/>
    </source>
</evidence>
<dbReference type="GO" id="GO:0004489">
    <property type="term" value="F:methylenetetrahydrofolate reductase [NAD(P)H] activity"/>
    <property type="evidence" value="ECO:0007669"/>
    <property type="project" value="UniProtKB-EC"/>
</dbReference>
<evidence type="ECO:0000256" key="3">
    <source>
        <dbReference type="ARBA" id="ARBA00022630"/>
    </source>
</evidence>
<dbReference type="InterPro" id="IPR003171">
    <property type="entry name" value="Mehydrof_redctse-like"/>
</dbReference>
<keyword evidence="5 6" id="KW-0560">Oxidoreductase</keyword>
<comment type="similarity">
    <text evidence="6">Belongs to the methylenetetrahydrofolate reductase family.</text>
</comment>
<sequence length="248" mass="26720">MAFELICEIEPPTRPDLKHVRHQIGTLSTIASAFLIPDNHIGRATVSSVAVAHEVEAMGGRGIACLNSRDRNLLGFRRDLLTAAAYGVERFLFVYGDKPTSGNRTSDLTVRSMIEEARAFSPGFHVGAAAALRPLPAWKRTADFLFSQVSFSVEAQLRWRDEHPSDVPVYAGVMVLASERHARTLAAAIPDIAIPDELVAAVAADRAAGVEAACEQVLALRDSGAFAGVHLIPVARYRQVEARLAGAL</sequence>
<keyword evidence="3 6" id="KW-0285">Flavoprotein</keyword>
<keyword evidence="8" id="KW-1185">Reference proteome</keyword>
<dbReference type="RefSeq" id="WP_345391386.1">
    <property type="nucleotide sequence ID" value="NZ_BAAAXS010000001.1"/>
</dbReference>
<keyword evidence="4 6" id="KW-0274">FAD</keyword>
<evidence type="ECO:0000313" key="7">
    <source>
        <dbReference type="EMBL" id="MFB9476311.1"/>
    </source>
</evidence>
<evidence type="ECO:0000256" key="4">
    <source>
        <dbReference type="ARBA" id="ARBA00022827"/>
    </source>
</evidence>
<evidence type="ECO:0000256" key="6">
    <source>
        <dbReference type="RuleBase" id="RU003862"/>
    </source>
</evidence>
<comment type="caution">
    <text evidence="7">The sequence shown here is derived from an EMBL/GenBank/DDBJ whole genome shotgun (WGS) entry which is preliminary data.</text>
</comment>
<gene>
    <name evidence="7" type="ORF">ACFFR3_43025</name>
</gene>
<protein>
    <recommendedName>
        <fullName evidence="6">Methylenetetrahydrofolate reductase</fullName>
    </recommendedName>
</protein>
<dbReference type="EMBL" id="JBHMCF010000047">
    <property type="protein sequence ID" value="MFB9476311.1"/>
    <property type="molecule type" value="Genomic_DNA"/>
</dbReference>
<comment type="cofactor">
    <cofactor evidence="1 6">
        <name>FAD</name>
        <dbReference type="ChEBI" id="CHEBI:57692"/>
    </cofactor>
</comment>
<comment type="pathway">
    <text evidence="2 6">One-carbon metabolism; tetrahydrofolate interconversion.</text>
</comment>
<evidence type="ECO:0000313" key="8">
    <source>
        <dbReference type="Proteomes" id="UP001589568"/>
    </source>
</evidence>
<organism evidence="7 8">
    <name type="scientific">Nonomuraea salmonea</name>
    <dbReference type="NCBI Taxonomy" id="46181"/>
    <lineage>
        <taxon>Bacteria</taxon>
        <taxon>Bacillati</taxon>
        <taxon>Actinomycetota</taxon>
        <taxon>Actinomycetes</taxon>
        <taxon>Streptosporangiales</taxon>
        <taxon>Streptosporangiaceae</taxon>
        <taxon>Nonomuraea</taxon>
    </lineage>
</organism>
<name>A0ABV5P2B2_9ACTN</name>